<gene>
    <name evidence="2" type="ORF">EV03_0380</name>
</gene>
<sequence length="42" mass="4671">MAACPVLPPIRSNYYGPHAGKQKADRQKNRGSIRQFRNGISS</sequence>
<comment type="caution">
    <text evidence="2">The sequence shown here is derived from an EMBL/GenBank/DDBJ whole genome shotgun (WGS) entry which is preliminary data.</text>
</comment>
<proteinExistence type="predicted"/>
<accession>A0A0A2C7Z1</accession>
<dbReference type="AlphaFoldDB" id="A0A0A2C7Z1"/>
<dbReference type="EMBL" id="JNAX01000005">
    <property type="protein sequence ID" value="KGG21642.1"/>
    <property type="molecule type" value="Genomic_DNA"/>
</dbReference>
<name>A0A0A2C7Z1_PROMR</name>
<feature type="region of interest" description="Disordered" evidence="1">
    <location>
        <begin position="1"/>
        <end position="42"/>
    </location>
</feature>
<organism evidence="2 3">
    <name type="scientific">Prochlorococcus marinus str. PAC1</name>
    <dbReference type="NCBI Taxonomy" id="59924"/>
    <lineage>
        <taxon>Bacteria</taxon>
        <taxon>Bacillati</taxon>
        <taxon>Cyanobacteriota</taxon>
        <taxon>Cyanophyceae</taxon>
        <taxon>Synechococcales</taxon>
        <taxon>Prochlorococcaceae</taxon>
        <taxon>Prochlorococcus</taxon>
    </lineage>
</organism>
<reference evidence="3" key="1">
    <citation type="journal article" date="2014" name="Sci. Data">
        <title>Genomes of diverse isolates of the marine cyanobacterium Prochlorococcus.</title>
        <authorList>
            <person name="Biller S."/>
            <person name="Berube P."/>
            <person name="Thompson J."/>
            <person name="Kelly L."/>
            <person name="Roggensack S."/>
            <person name="Awad L."/>
            <person name="Roache-Johnson K."/>
            <person name="Ding H."/>
            <person name="Giovannoni S.J."/>
            <person name="Moore L.R."/>
            <person name="Chisholm S.W."/>
        </authorList>
    </citation>
    <scope>NUCLEOTIDE SEQUENCE [LARGE SCALE GENOMIC DNA]</scope>
    <source>
        <strain evidence="3">PAC1</strain>
    </source>
</reference>
<evidence type="ECO:0000256" key="1">
    <source>
        <dbReference type="SAM" id="MobiDB-lite"/>
    </source>
</evidence>
<evidence type="ECO:0000313" key="3">
    <source>
        <dbReference type="Proteomes" id="UP000030392"/>
    </source>
</evidence>
<evidence type="ECO:0000313" key="2">
    <source>
        <dbReference type="EMBL" id="KGG21642.1"/>
    </source>
</evidence>
<protein>
    <submittedName>
        <fullName evidence="2">Uncharacterized protein</fullName>
    </submittedName>
</protein>
<dbReference type="Proteomes" id="UP000030392">
    <property type="component" value="Unassembled WGS sequence"/>
</dbReference>